<dbReference type="Proteomes" id="UP000002535">
    <property type="component" value="Chromosome"/>
</dbReference>
<dbReference type="HOGENOM" id="CLU_1433331_0_0_3"/>
<keyword evidence="2" id="KW-1185">Reference proteome</keyword>
<protein>
    <submittedName>
        <fullName evidence="1">Protein family PM-12</fullName>
    </submittedName>
</protein>
<accession>Q46JU5</accession>
<organism evidence="1 2">
    <name type="scientific">Prochlorococcus marinus (strain NATL2A)</name>
    <dbReference type="NCBI Taxonomy" id="59920"/>
    <lineage>
        <taxon>Bacteria</taxon>
        <taxon>Bacillati</taxon>
        <taxon>Cyanobacteriota</taxon>
        <taxon>Cyanophyceae</taxon>
        <taxon>Synechococcales</taxon>
        <taxon>Prochlorococcaceae</taxon>
        <taxon>Prochlorococcus</taxon>
    </lineage>
</organism>
<evidence type="ECO:0000313" key="2">
    <source>
        <dbReference type="Proteomes" id="UP000002535"/>
    </source>
</evidence>
<dbReference type="AlphaFoldDB" id="Q46JU5"/>
<dbReference type="EMBL" id="CP000095">
    <property type="protein sequence ID" value="AAZ58233.1"/>
    <property type="molecule type" value="Genomic_DNA"/>
</dbReference>
<dbReference type="RefSeq" id="WP_011294830.1">
    <property type="nucleotide sequence ID" value="NC_007335.2"/>
</dbReference>
<sequence>MKSEDKSQLNIKIDPQLLLKVKAKAIKSGKTLTAFVSELLERSSIQATSDIDILEQRLLRIEKLLNLKDNFHSDKEENSTQSNTIFSDSGAKKYGEVAKELFDLYRIKKKLSMEDALAELSTCLGNYDSQPELVFELLLGNHVLTGLEMTDAYRNGSCGMRSALSDWTNSSLEPLNEAFLNAVEVKNLV</sequence>
<gene>
    <name evidence="1" type="ordered locus">PMN2A_0742</name>
</gene>
<evidence type="ECO:0000313" key="1">
    <source>
        <dbReference type="EMBL" id="AAZ58233.1"/>
    </source>
</evidence>
<proteinExistence type="predicted"/>
<dbReference type="OrthoDB" id="540999at2"/>
<dbReference type="DNASU" id="3606120"/>
<name>Q46JU5_PROMT</name>
<reference evidence="1 2" key="1">
    <citation type="journal article" date="2007" name="PLoS Genet.">
        <title>Patterns and implications of gene gain and loss in the evolution of Prochlorococcus.</title>
        <authorList>
            <person name="Kettler G.C."/>
            <person name="Martiny A.C."/>
            <person name="Huang K."/>
            <person name="Zucker J."/>
            <person name="Coleman M.L."/>
            <person name="Rodrigue S."/>
            <person name="Chen F."/>
            <person name="Lapidus A."/>
            <person name="Ferriera S."/>
            <person name="Johnson J."/>
            <person name="Steglich C."/>
            <person name="Church G.M."/>
            <person name="Richardson P."/>
            <person name="Chisholm S.W."/>
        </authorList>
    </citation>
    <scope>NUCLEOTIDE SEQUENCE [LARGE SCALE GENOMIC DNA]</scope>
    <source>
        <strain evidence="1 2">NATL2A</strain>
    </source>
</reference>
<dbReference type="KEGG" id="pmn:PMN2A_0742"/>
<dbReference type="PhylomeDB" id="Q46JU5"/>